<evidence type="ECO:0000313" key="3">
    <source>
        <dbReference type="Proteomes" id="UP001165121"/>
    </source>
</evidence>
<feature type="region of interest" description="Disordered" evidence="1">
    <location>
        <begin position="115"/>
        <end position="173"/>
    </location>
</feature>
<comment type="caution">
    <text evidence="2">The sequence shown here is derived from an EMBL/GenBank/DDBJ whole genome shotgun (WGS) entry which is preliminary data.</text>
</comment>
<sequence length="362" mass="40523">MKENVSDAWTPALRENQLRSVISSDIIRDLETRDLSTNDYDVLLQLDEGGKRPIQDFLVSAISGIKVTAENAKTFGHVFHESCLARSVLSQMYACPYPGCGHALLPGLLYVQQNHKPSKTEQQSEPKQKVSSPAPVLDPSFTVLGLQNDHKQSQLGMGEMNSLSSRKTKRKIALPRHRDSIRLPSLPGLVSVSIISHENPHDADARRPTPVPNQLEHENNSNIQGTATPPQSSLVRVKGRLGVASRNRNIIPPLDQHQLPVKSNDASVTENRLNHAQKIRAELKAIERHRLEKQRLAKEERRQRHKESSNKPAFTGGFLIAVQNENVKTPRTKQTKLQSQEQCQEAKQLPVTLPDLFIANKR</sequence>
<dbReference type="EMBL" id="BSXT01001446">
    <property type="protein sequence ID" value="GMF42424.1"/>
    <property type="molecule type" value="Genomic_DNA"/>
</dbReference>
<evidence type="ECO:0000313" key="2">
    <source>
        <dbReference type="EMBL" id="GMF42424.1"/>
    </source>
</evidence>
<dbReference type="OrthoDB" id="2122982at2759"/>
<feature type="compositionally biased region" description="Basic and acidic residues" evidence="1">
    <location>
        <begin position="118"/>
        <end position="128"/>
    </location>
</feature>
<feature type="region of interest" description="Disordered" evidence="1">
    <location>
        <begin position="200"/>
        <end position="233"/>
    </location>
</feature>
<gene>
    <name evidence="2" type="ORF">Pfra01_001387500</name>
</gene>
<feature type="compositionally biased region" description="Polar residues" evidence="1">
    <location>
        <begin position="220"/>
        <end position="233"/>
    </location>
</feature>
<name>A0A9W7CXF8_9STRA</name>
<dbReference type="AlphaFoldDB" id="A0A9W7CXF8"/>
<dbReference type="Proteomes" id="UP001165121">
    <property type="component" value="Unassembled WGS sequence"/>
</dbReference>
<dbReference type="CDD" id="cd16448">
    <property type="entry name" value="RING-H2"/>
    <property type="match status" value="1"/>
</dbReference>
<keyword evidence="3" id="KW-1185">Reference proteome</keyword>
<reference evidence="2" key="1">
    <citation type="submission" date="2023-04" db="EMBL/GenBank/DDBJ databases">
        <title>Phytophthora fragariaefolia NBRC 109709.</title>
        <authorList>
            <person name="Ichikawa N."/>
            <person name="Sato H."/>
            <person name="Tonouchi N."/>
        </authorList>
    </citation>
    <scope>NUCLEOTIDE SEQUENCE</scope>
    <source>
        <strain evidence="2">NBRC 109709</strain>
    </source>
</reference>
<feature type="region of interest" description="Disordered" evidence="1">
    <location>
        <begin position="296"/>
        <end position="315"/>
    </location>
</feature>
<organism evidence="2 3">
    <name type="scientific">Phytophthora fragariaefolia</name>
    <dbReference type="NCBI Taxonomy" id="1490495"/>
    <lineage>
        <taxon>Eukaryota</taxon>
        <taxon>Sar</taxon>
        <taxon>Stramenopiles</taxon>
        <taxon>Oomycota</taxon>
        <taxon>Peronosporomycetes</taxon>
        <taxon>Peronosporales</taxon>
        <taxon>Peronosporaceae</taxon>
        <taxon>Phytophthora</taxon>
    </lineage>
</organism>
<accession>A0A9W7CXF8</accession>
<protein>
    <submittedName>
        <fullName evidence="2">Unnamed protein product</fullName>
    </submittedName>
</protein>
<proteinExistence type="predicted"/>
<evidence type="ECO:0000256" key="1">
    <source>
        <dbReference type="SAM" id="MobiDB-lite"/>
    </source>
</evidence>
<feature type="compositionally biased region" description="Basic and acidic residues" evidence="1">
    <location>
        <begin position="296"/>
        <end position="309"/>
    </location>
</feature>